<dbReference type="Proteomes" id="UP000438429">
    <property type="component" value="Unassembled WGS sequence"/>
</dbReference>
<accession>A0A6A4RZV0</accession>
<protein>
    <submittedName>
        <fullName evidence="1">Uncharacterized protein</fullName>
    </submittedName>
</protein>
<gene>
    <name evidence="1" type="ORF">F2P81_020924</name>
</gene>
<comment type="caution">
    <text evidence="1">The sequence shown here is derived from an EMBL/GenBank/DDBJ whole genome shotgun (WGS) entry which is preliminary data.</text>
</comment>
<evidence type="ECO:0000313" key="1">
    <source>
        <dbReference type="EMBL" id="KAF0026187.1"/>
    </source>
</evidence>
<sequence length="69" mass="7933">MSGLDDEIAFYKNTNRIRLQYNYRRVDHTTVRSLSVRKSERQHSSGKSTDTLDFDATAETLMITPAEHG</sequence>
<dbReference type="EMBL" id="VEVO01000019">
    <property type="protein sequence ID" value="KAF0026187.1"/>
    <property type="molecule type" value="Genomic_DNA"/>
</dbReference>
<name>A0A6A4RZV0_SCOMX</name>
<reference evidence="1 2" key="1">
    <citation type="submission" date="2019-06" db="EMBL/GenBank/DDBJ databases">
        <title>Draft genomes of female and male turbot (Scophthalmus maximus).</title>
        <authorList>
            <person name="Xu H."/>
            <person name="Xu X.-W."/>
            <person name="Shao C."/>
            <person name="Chen S."/>
        </authorList>
    </citation>
    <scope>NUCLEOTIDE SEQUENCE [LARGE SCALE GENOMIC DNA]</scope>
    <source>
        <strain evidence="1">Ysfricsl-2016a</strain>
        <tissue evidence="1">Blood</tissue>
    </source>
</reference>
<proteinExistence type="predicted"/>
<organism evidence="1 2">
    <name type="scientific">Scophthalmus maximus</name>
    <name type="common">Turbot</name>
    <name type="synonym">Psetta maxima</name>
    <dbReference type="NCBI Taxonomy" id="52904"/>
    <lineage>
        <taxon>Eukaryota</taxon>
        <taxon>Metazoa</taxon>
        <taxon>Chordata</taxon>
        <taxon>Craniata</taxon>
        <taxon>Vertebrata</taxon>
        <taxon>Euteleostomi</taxon>
        <taxon>Actinopterygii</taxon>
        <taxon>Neopterygii</taxon>
        <taxon>Teleostei</taxon>
        <taxon>Neoteleostei</taxon>
        <taxon>Acanthomorphata</taxon>
        <taxon>Carangaria</taxon>
        <taxon>Pleuronectiformes</taxon>
        <taxon>Pleuronectoidei</taxon>
        <taxon>Scophthalmidae</taxon>
        <taxon>Scophthalmus</taxon>
    </lineage>
</organism>
<dbReference type="AlphaFoldDB" id="A0A6A4RZV0"/>
<evidence type="ECO:0000313" key="2">
    <source>
        <dbReference type="Proteomes" id="UP000438429"/>
    </source>
</evidence>